<evidence type="ECO:0000313" key="4">
    <source>
        <dbReference type="EMBL" id="GAA2127706.1"/>
    </source>
</evidence>
<organism evidence="4 5">
    <name type="scientific">Actinomadura napierensis</name>
    <dbReference type="NCBI Taxonomy" id="267854"/>
    <lineage>
        <taxon>Bacteria</taxon>
        <taxon>Bacillati</taxon>
        <taxon>Actinomycetota</taxon>
        <taxon>Actinomycetes</taxon>
        <taxon>Streptosporangiales</taxon>
        <taxon>Thermomonosporaceae</taxon>
        <taxon>Actinomadura</taxon>
    </lineage>
</organism>
<evidence type="ECO:0000313" key="5">
    <source>
        <dbReference type="Proteomes" id="UP001501020"/>
    </source>
</evidence>
<keyword evidence="2" id="KW-0472">Membrane</keyword>
<evidence type="ECO:0000256" key="2">
    <source>
        <dbReference type="SAM" id="Phobius"/>
    </source>
</evidence>
<proteinExistence type="predicted"/>
<dbReference type="Pfam" id="PF14258">
    <property type="entry name" value="DUF4350"/>
    <property type="match status" value="1"/>
</dbReference>
<comment type="caution">
    <text evidence="4">The sequence shown here is derived from an EMBL/GenBank/DDBJ whole genome shotgun (WGS) entry which is preliminary data.</text>
</comment>
<name>A0ABP5KB18_9ACTN</name>
<feature type="transmembrane region" description="Helical" evidence="2">
    <location>
        <begin position="261"/>
        <end position="280"/>
    </location>
</feature>
<dbReference type="Proteomes" id="UP001501020">
    <property type="component" value="Unassembled WGS sequence"/>
</dbReference>
<protein>
    <submittedName>
        <fullName evidence="4">DUF4350 domain-containing protein</fullName>
    </submittedName>
</protein>
<keyword evidence="2" id="KW-1133">Transmembrane helix</keyword>
<feature type="domain" description="DUF4350" evidence="3">
    <location>
        <begin position="61"/>
        <end position="229"/>
    </location>
</feature>
<gene>
    <name evidence="4" type="ORF">GCM10009727_17670</name>
</gene>
<evidence type="ECO:0000256" key="1">
    <source>
        <dbReference type="SAM" id="MobiDB-lite"/>
    </source>
</evidence>
<sequence length="398" mass="42090">MVIESPAQGRRTQGEPSARQVAGRRWRSARGVVAALFAMVVIAVILAALRPSDSPERLDPTSPKTDGSRALAEILKQHGTPVTVARHAEEAVDRSGPSTVMVVTRSERLTQNDIDRMRGTQGALLLVEPTTPVLEALAPGVEMNGTSFANAAEPGCSLQAATLAGTVAFDQSQTYEASGNGVVCYRADDQARLVQVQDGPRTVTVLGSSAPLTNRHLAEEGNAALLMNLAGARQSVVWLAPDMPTEGAGAGQESLTDLLPFGVKLFFLELVFAVVLVALWRGRRLGPVVAEALPVIVRSAETVEGRARLYRAARARDRAAGALRSGARERLVPLLGLPRSSAQDPAAAQEIVTAVARRTAHDEAYVGAALYGPDPLDDAGLIALTAVLDDLERQVRQS</sequence>
<keyword evidence="5" id="KW-1185">Reference proteome</keyword>
<dbReference type="RefSeq" id="WP_344263474.1">
    <property type="nucleotide sequence ID" value="NZ_BAAAMR010000011.1"/>
</dbReference>
<dbReference type="InterPro" id="IPR025646">
    <property type="entry name" value="DUF4350"/>
</dbReference>
<feature type="transmembrane region" description="Helical" evidence="2">
    <location>
        <begin position="29"/>
        <end position="49"/>
    </location>
</feature>
<evidence type="ECO:0000259" key="3">
    <source>
        <dbReference type="Pfam" id="PF14258"/>
    </source>
</evidence>
<feature type="region of interest" description="Disordered" evidence="1">
    <location>
        <begin position="1"/>
        <end position="22"/>
    </location>
</feature>
<keyword evidence="2" id="KW-0812">Transmembrane</keyword>
<accession>A0ABP5KB18</accession>
<dbReference type="EMBL" id="BAAAMR010000011">
    <property type="protein sequence ID" value="GAA2127706.1"/>
    <property type="molecule type" value="Genomic_DNA"/>
</dbReference>
<reference evidence="5" key="1">
    <citation type="journal article" date="2019" name="Int. J. Syst. Evol. Microbiol.">
        <title>The Global Catalogue of Microorganisms (GCM) 10K type strain sequencing project: providing services to taxonomists for standard genome sequencing and annotation.</title>
        <authorList>
            <consortium name="The Broad Institute Genomics Platform"/>
            <consortium name="The Broad Institute Genome Sequencing Center for Infectious Disease"/>
            <person name="Wu L."/>
            <person name="Ma J."/>
        </authorList>
    </citation>
    <scope>NUCLEOTIDE SEQUENCE [LARGE SCALE GENOMIC DNA]</scope>
    <source>
        <strain evidence="5">JCM 13850</strain>
    </source>
</reference>